<organism evidence="2 3">
    <name type="scientific">Streptomyces fildesensis</name>
    <dbReference type="NCBI Taxonomy" id="375757"/>
    <lineage>
        <taxon>Bacteria</taxon>
        <taxon>Bacillati</taxon>
        <taxon>Actinomycetota</taxon>
        <taxon>Actinomycetes</taxon>
        <taxon>Kitasatosporales</taxon>
        <taxon>Streptomycetaceae</taxon>
        <taxon>Streptomyces</taxon>
    </lineage>
</organism>
<name>A0ABW8C2D2_9ACTN</name>
<evidence type="ECO:0008006" key="4">
    <source>
        <dbReference type="Google" id="ProtNLM"/>
    </source>
</evidence>
<accession>A0ABW8C2D2</accession>
<dbReference type="RefSeq" id="WP_399645937.1">
    <property type="nucleotide sequence ID" value="NZ_JBITYG010000002.1"/>
</dbReference>
<feature type="region of interest" description="Disordered" evidence="1">
    <location>
        <begin position="78"/>
        <end position="107"/>
    </location>
</feature>
<feature type="region of interest" description="Disordered" evidence="1">
    <location>
        <begin position="44"/>
        <end position="64"/>
    </location>
</feature>
<gene>
    <name evidence="2" type="ORF">ACIGXA_08635</name>
</gene>
<dbReference type="EMBL" id="JBITYG010000002">
    <property type="protein sequence ID" value="MFI9100581.1"/>
    <property type="molecule type" value="Genomic_DNA"/>
</dbReference>
<dbReference type="Proteomes" id="UP001614394">
    <property type="component" value="Unassembled WGS sequence"/>
</dbReference>
<keyword evidence="3" id="KW-1185">Reference proteome</keyword>
<sequence length="128" mass="13157">MGAVFPCRRAQRRSGRDAALDALLALLTLVLLLGGALSPELIADRGAQPRTAVSEPLSTAGDEYPDEAATTVRAARAQRAAESSRAVRDATRAGIRPAPAMPSCRAPVPGDGRPGAGLLGLSCVVLRC</sequence>
<evidence type="ECO:0000313" key="2">
    <source>
        <dbReference type="EMBL" id="MFI9100581.1"/>
    </source>
</evidence>
<reference evidence="2 3" key="1">
    <citation type="submission" date="2024-10" db="EMBL/GenBank/DDBJ databases">
        <title>The Natural Products Discovery Center: Release of the First 8490 Sequenced Strains for Exploring Actinobacteria Biosynthetic Diversity.</title>
        <authorList>
            <person name="Kalkreuter E."/>
            <person name="Kautsar S.A."/>
            <person name="Yang D."/>
            <person name="Bader C.D."/>
            <person name="Teijaro C.N."/>
            <person name="Fluegel L."/>
            <person name="Davis C.M."/>
            <person name="Simpson J.R."/>
            <person name="Lauterbach L."/>
            <person name="Steele A.D."/>
            <person name="Gui C."/>
            <person name="Meng S."/>
            <person name="Li G."/>
            <person name="Viehrig K."/>
            <person name="Ye F."/>
            <person name="Su P."/>
            <person name="Kiefer A.F."/>
            <person name="Nichols A."/>
            <person name="Cepeda A.J."/>
            <person name="Yan W."/>
            <person name="Fan B."/>
            <person name="Jiang Y."/>
            <person name="Adhikari A."/>
            <person name="Zheng C.-J."/>
            <person name="Schuster L."/>
            <person name="Cowan T.M."/>
            <person name="Smanski M.J."/>
            <person name="Chevrette M.G."/>
            <person name="De Carvalho L.P.S."/>
            <person name="Shen B."/>
        </authorList>
    </citation>
    <scope>NUCLEOTIDE SEQUENCE [LARGE SCALE GENOMIC DNA]</scope>
    <source>
        <strain evidence="2 3">NPDC053399</strain>
    </source>
</reference>
<protein>
    <recommendedName>
        <fullName evidence="4">Secreted protein</fullName>
    </recommendedName>
</protein>
<evidence type="ECO:0000313" key="3">
    <source>
        <dbReference type="Proteomes" id="UP001614394"/>
    </source>
</evidence>
<proteinExistence type="predicted"/>
<evidence type="ECO:0000256" key="1">
    <source>
        <dbReference type="SAM" id="MobiDB-lite"/>
    </source>
</evidence>
<comment type="caution">
    <text evidence="2">The sequence shown here is derived from an EMBL/GenBank/DDBJ whole genome shotgun (WGS) entry which is preliminary data.</text>
</comment>